<accession>A0A0K1Y6Q8</accession>
<dbReference type="GeneID" id="26641328"/>
<organism evidence="1 2">
    <name type="scientific">Mycobacterium phage BrownCNA</name>
    <dbReference type="NCBI Taxonomy" id="1698252"/>
    <lineage>
        <taxon>Viruses</taxon>
        <taxon>Duplodnaviria</taxon>
        <taxon>Heunggongvirae</taxon>
        <taxon>Uroviricota</taxon>
        <taxon>Caudoviricetes</taxon>
        <taxon>Bclasvirinae</taxon>
        <taxon>Coopervirus</taxon>
        <taxon>Coopervirus brownCNA</taxon>
    </lineage>
</organism>
<reference evidence="2" key="1">
    <citation type="submission" date="2015-07" db="EMBL/GenBank/DDBJ databases">
        <authorList>
            <person name="Peister A."/>
            <person name="Blumer L.S."/>
            <person name="Brown G.E."/>
            <person name="Attia A.B."/>
            <person name="Bradley K.A."/>
            <person name="Cerda N.J."/>
            <person name="Comeaux R.M."/>
            <person name="Delaney R."/>
            <person name="Fowler D.R."/>
            <person name="Garner J.A."/>
            <person name="McGary K.L."/>
            <person name="Moore J.H."/>
            <person name="Morris L.K."/>
            <person name="Powell E.M."/>
            <person name="Williams C.L."/>
            <person name="Williams R.L."/>
            <person name="Wilson J.B."/>
            <person name="Witherspoon E.J."/>
            <person name="Bolles M.R."/>
            <person name="Garrick M."/>
            <person name="Lowe A.R."/>
            <person name="Delesalle V.A."/>
            <person name="Bradley K.W."/>
            <person name="Asai D.J."/>
            <person name="Bowman C.A."/>
            <person name="Russell D.A."/>
            <person name="Pope W.H."/>
            <person name="Jacobs-Sera D."/>
            <person name="Hendrix R.W."/>
            <person name="Hatfull G.F."/>
        </authorList>
    </citation>
    <scope>NUCLEOTIDE SEQUENCE [LARGE SCALE GENOMIC DNA]</scope>
</reference>
<dbReference type="Proteomes" id="UP000201833">
    <property type="component" value="Segment"/>
</dbReference>
<gene>
    <name evidence="1" type="ORF">SEA_BROWNCNA_87</name>
</gene>
<proteinExistence type="predicted"/>
<evidence type="ECO:0000313" key="2">
    <source>
        <dbReference type="Proteomes" id="UP000201833"/>
    </source>
</evidence>
<dbReference type="RefSeq" id="YP_009215004.1">
    <property type="nucleotide sequence ID" value="NC_028968.1"/>
</dbReference>
<keyword evidence="2" id="KW-1185">Reference proteome</keyword>
<name>A0A0K1Y6Q8_9CAUD</name>
<dbReference type="OrthoDB" id="23194at10239"/>
<evidence type="ECO:0000313" key="1">
    <source>
        <dbReference type="EMBL" id="AKY02800.1"/>
    </source>
</evidence>
<dbReference type="KEGG" id="vg:26641328"/>
<protein>
    <submittedName>
        <fullName evidence="1">Uncharacterized protein</fullName>
    </submittedName>
</protein>
<dbReference type="Pfam" id="PF23946">
    <property type="entry name" value="DUF7280"/>
    <property type="match status" value="1"/>
</dbReference>
<sequence>MSTIVIVTKGQVIDMLEDRGVKGADMLDGMIEAQADLGQVTWDHLAHHVALGRYADVEIPVDGLKGRVAVFNLDMADGMDVIRVTNYVNGHTDEVPEIKH</sequence>
<dbReference type="EMBL" id="KT270441">
    <property type="protein sequence ID" value="AKY02800.1"/>
    <property type="molecule type" value="Genomic_DNA"/>
</dbReference>
<dbReference type="InterPro" id="IPR055704">
    <property type="entry name" value="DUF7280"/>
</dbReference>